<dbReference type="PATRIC" id="fig|1107882.3.peg.5159"/>
<dbReference type="AlphaFoldDB" id="H0HYM7"/>
<dbReference type="Proteomes" id="UP000003250">
    <property type="component" value="Unassembled WGS sequence"/>
</dbReference>
<dbReference type="RefSeq" id="WP_008838895.1">
    <property type="nucleotide sequence ID" value="NZ_AHAM01000223.1"/>
</dbReference>
<evidence type="ECO:0000256" key="1">
    <source>
        <dbReference type="SAM" id="Phobius"/>
    </source>
</evidence>
<keyword evidence="1" id="KW-1133">Transmembrane helix</keyword>
<keyword evidence="3" id="KW-1185">Reference proteome</keyword>
<name>H0HYM7_9HYPH</name>
<keyword evidence="1" id="KW-0812">Transmembrane</keyword>
<evidence type="ECO:0000313" key="3">
    <source>
        <dbReference type="Proteomes" id="UP000003250"/>
    </source>
</evidence>
<dbReference type="EMBL" id="AHAM01000223">
    <property type="protein sequence ID" value="EHK54183.1"/>
    <property type="molecule type" value="Genomic_DNA"/>
</dbReference>
<sequence>MMRQTDTMDHSRKVERRLEALERAGVVLQCLSWLLLVAGAVLALIGMFS</sequence>
<evidence type="ECO:0000313" key="2">
    <source>
        <dbReference type="EMBL" id="EHK54183.1"/>
    </source>
</evidence>
<protein>
    <submittedName>
        <fullName evidence="2">Uncharacterized protein</fullName>
    </submittedName>
</protein>
<organism evidence="2 3">
    <name type="scientific">Mesorhizobium alhagi CCNWXJ12-2</name>
    <dbReference type="NCBI Taxonomy" id="1107882"/>
    <lineage>
        <taxon>Bacteria</taxon>
        <taxon>Pseudomonadati</taxon>
        <taxon>Pseudomonadota</taxon>
        <taxon>Alphaproteobacteria</taxon>
        <taxon>Hyphomicrobiales</taxon>
        <taxon>Phyllobacteriaceae</taxon>
        <taxon>Allomesorhizobium</taxon>
    </lineage>
</organism>
<feature type="transmembrane region" description="Helical" evidence="1">
    <location>
        <begin position="21"/>
        <end position="48"/>
    </location>
</feature>
<keyword evidence="1" id="KW-0472">Membrane</keyword>
<proteinExistence type="predicted"/>
<accession>H0HYM7</accession>
<gene>
    <name evidence="2" type="ORF">MAXJ12_26593</name>
</gene>
<reference evidence="2 3" key="1">
    <citation type="journal article" date="2012" name="J. Bacteriol.">
        <title>Draft Genome Sequence of Mesorhizobium alhagi CCNWXJ12-2T, a Novel Salt-Resistant Species Isolated from the Desert of Northwestern China.</title>
        <authorList>
            <person name="Zhou M."/>
            <person name="Chen W."/>
            <person name="Chen H."/>
            <person name="Wei G."/>
        </authorList>
    </citation>
    <scope>NUCLEOTIDE SEQUENCE [LARGE SCALE GENOMIC DNA]</scope>
    <source>
        <strain evidence="2 3">CCNWXJ12-2</strain>
    </source>
</reference>